<proteinExistence type="predicted"/>
<sequence>MINGTGNHDNKLSHFCVSLHEHQESDGKKKSLNWPIFPSINPTSSGHLTMKINGWRKALKVFYNNFKARPKTPSSPVYSLAGWCVRGVMVAH</sequence>
<evidence type="ECO:0000313" key="1">
    <source>
        <dbReference type="EMBL" id="CRL03152.1"/>
    </source>
</evidence>
<evidence type="ECO:0000313" key="2">
    <source>
        <dbReference type="Proteomes" id="UP000183832"/>
    </source>
</evidence>
<gene>
    <name evidence="1" type="ORF">CLUMA_CG016865</name>
</gene>
<dbReference type="AlphaFoldDB" id="A0A1J1ISP6"/>
<dbReference type="EMBL" id="CVRI01000059">
    <property type="protein sequence ID" value="CRL03152.1"/>
    <property type="molecule type" value="Genomic_DNA"/>
</dbReference>
<accession>A0A1J1ISP6</accession>
<dbReference type="Proteomes" id="UP000183832">
    <property type="component" value="Unassembled WGS sequence"/>
</dbReference>
<reference evidence="1 2" key="1">
    <citation type="submission" date="2015-04" db="EMBL/GenBank/DDBJ databases">
        <authorList>
            <person name="Syromyatnikov M.Y."/>
            <person name="Popov V.N."/>
        </authorList>
    </citation>
    <scope>NUCLEOTIDE SEQUENCE [LARGE SCALE GENOMIC DNA]</scope>
</reference>
<name>A0A1J1ISP6_9DIPT</name>
<organism evidence="1 2">
    <name type="scientific">Clunio marinus</name>
    <dbReference type="NCBI Taxonomy" id="568069"/>
    <lineage>
        <taxon>Eukaryota</taxon>
        <taxon>Metazoa</taxon>
        <taxon>Ecdysozoa</taxon>
        <taxon>Arthropoda</taxon>
        <taxon>Hexapoda</taxon>
        <taxon>Insecta</taxon>
        <taxon>Pterygota</taxon>
        <taxon>Neoptera</taxon>
        <taxon>Endopterygota</taxon>
        <taxon>Diptera</taxon>
        <taxon>Nematocera</taxon>
        <taxon>Chironomoidea</taxon>
        <taxon>Chironomidae</taxon>
        <taxon>Clunio</taxon>
    </lineage>
</organism>
<protein>
    <submittedName>
        <fullName evidence="1">CLUMA_CG016865, isoform A</fullName>
    </submittedName>
</protein>
<keyword evidence="2" id="KW-1185">Reference proteome</keyword>